<dbReference type="GO" id="GO:0000155">
    <property type="term" value="F:phosphorelay sensor kinase activity"/>
    <property type="evidence" value="ECO:0007669"/>
    <property type="project" value="InterPro"/>
</dbReference>
<dbReference type="PROSITE" id="PS50109">
    <property type="entry name" value="HIS_KIN"/>
    <property type="match status" value="1"/>
</dbReference>
<evidence type="ECO:0000256" key="12">
    <source>
        <dbReference type="PROSITE-ProRule" id="PRU00169"/>
    </source>
</evidence>
<dbReference type="Gene3D" id="3.40.50.2300">
    <property type="match status" value="1"/>
</dbReference>
<evidence type="ECO:0000256" key="8">
    <source>
        <dbReference type="ARBA" id="ARBA00023012"/>
    </source>
</evidence>
<dbReference type="Pfam" id="PF07495">
    <property type="entry name" value="Y_Y_Y"/>
    <property type="match status" value="1"/>
</dbReference>
<dbReference type="SMART" id="SM00387">
    <property type="entry name" value="HATPase_c"/>
    <property type="match status" value="1"/>
</dbReference>
<evidence type="ECO:0000256" key="10">
    <source>
        <dbReference type="ARBA" id="ARBA00023125"/>
    </source>
</evidence>
<dbReference type="InterPro" id="IPR004358">
    <property type="entry name" value="Sig_transdc_His_kin-like_C"/>
</dbReference>
<dbReference type="CDD" id="cd16922">
    <property type="entry name" value="HATPase_EvgS-ArcB-TorS-like"/>
    <property type="match status" value="1"/>
</dbReference>
<dbReference type="Gene3D" id="3.30.565.10">
    <property type="entry name" value="Histidine kinase-like ATPase, C-terminal domain"/>
    <property type="match status" value="1"/>
</dbReference>
<dbReference type="GO" id="GO:0005524">
    <property type="term" value="F:ATP binding"/>
    <property type="evidence" value="ECO:0007669"/>
    <property type="project" value="UniProtKB-KW"/>
</dbReference>
<dbReference type="PROSITE" id="PS00041">
    <property type="entry name" value="HTH_ARAC_FAMILY_1"/>
    <property type="match status" value="1"/>
</dbReference>
<dbReference type="InterPro" id="IPR009057">
    <property type="entry name" value="Homeodomain-like_sf"/>
</dbReference>
<dbReference type="EC" id="2.7.13.3" evidence="2"/>
<dbReference type="PANTHER" id="PTHR43547:SF2">
    <property type="entry name" value="HYBRID SIGNAL TRANSDUCTION HISTIDINE KINASE C"/>
    <property type="match status" value="1"/>
</dbReference>
<evidence type="ECO:0000256" key="2">
    <source>
        <dbReference type="ARBA" id="ARBA00012438"/>
    </source>
</evidence>
<dbReference type="CDD" id="cd17574">
    <property type="entry name" value="REC_OmpR"/>
    <property type="match status" value="1"/>
</dbReference>
<feature type="domain" description="HTH araC/xylS-type" evidence="14">
    <location>
        <begin position="1266"/>
        <end position="1365"/>
    </location>
</feature>
<evidence type="ECO:0000256" key="7">
    <source>
        <dbReference type="ARBA" id="ARBA00022840"/>
    </source>
</evidence>
<evidence type="ECO:0000256" key="3">
    <source>
        <dbReference type="ARBA" id="ARBA00022553"/>
    </source>
</evidence>
<keyword evidence="3 12" id="KW-0597">Phosphoprotein</keyword>
<evidence type="ECO:0000259" key="15">
    <source>
        <dbReference type="PROSITE" id="PS50109"/>
    </source>
</evidence>
<feature type="modified residue" description="4-aspartylphosphate" evidence="12">
    <location>
        <position position="1167"/>
    </location>
</feature>
<protein>
    <recommendedName>
        <fullName evidence="2">histidine kinase</fullName>
        <ecNumber evidence="2">2.7.13.3</ecNumber>
    </recommendedName>
</protein>
<dbReference type="Gene3D" id="2.130.10.10">
    <property type="entry name" value="YVTN repeat-like/Quinoprotein amine dehydrogenase"/>
    <property type="match status" value="4"/>
</dbReference>
<dbReference type="InterPro" id="IPR011123">
    <property type="entry name" value="Y_Y_Y"/>
</dbReference>
<dbReference type="Pfam" id="PF02518">
    <property type="entry name" value="HATPase_c"/>
    <property type="match status" value="1"/>
</dbReference>
<keyword evidence="4" id="KW-0808">Transferase</keyword>
<feature type="domain" description="Histidine kinase" evidence="15">
    <location>
        <begin position="863"/>
        <end position="1080"/>
    </location>
</feature>
<keyword evidence="11" id="KW-0804">Transcription</keyword>
<dbReference type="SUPFAM" id="SSF47384">
    <property type="entry name" value="Homodimeric domain of signal transducing histidine kinase"/>
    <property type="match status" value="1"/>
</dbReference>
<dbReference type="InterPro" id="IPR003661">
    <property type="entry name" value="HisK_dim/P_dom"/>
</dbReference>
<dbReference type="InterPro" id="IPR013783">
    <property type="entry name" value="Ig-like_fold"/>
</dbReference>
<evidence type="ECO:0000313" key="17">
    <source>
        <dbReference type="EMBL" id="NGP77837.1"/>
    </source>
</evidence>
<dbReference type="Pfam" id="PF07494">
    <property type="entry name" value="Reg_prop"/>
    <property type="match status" value="4"/>
</dbReference>
<sequence>MQFLKGFILSVFCLIASDAFSQEVNFRHITIDDGLSQNAVYAILQDSRGFMWFGTKDGLNRYDGRNFVVYQHNPFDSTSISNAYVTRLVEDRNANIWTGSLTGDINILNTETGIFCKVPLENETGESLVTNEITDIAEGVDGNMWIATKGDGLIEILVDKSDGCNYGYRQYLHDPANDRSLNSNRVGNLFFDEDQTFWIGTEEGLNQFQESSTAFTRTQFDTKHPEAPAGSGEHKITAMHVSRAGTFWIGVQSGLVKFDRYSGNYEFYPNKYEVFEYGWGSINRIAEDQNGQLWLGTVAGLMRFDPSTKQYTYYQHKPFDPQSLSFNIISSLLIDDTGILWAGTSGLGINIHDFKANRFSTLKRTPDPSSRIAGFSIRSILEDNSGDVWISADVLYRWNRQTGDLKSYEAGSGMIDKFGNTGAYSMIQASDGMLWFASSQGLFRLNPNTNQTKLYKYLPGDDSGLRDQEVNAVFEDRDGTIWIATYNYFSKMIDEQAGSFQHFRYRSSEYSIGIARPVIFQDINGIFWLGTAEGLIRFDTKSETFTTFLNNPDQPNSLSNNHIKSILEDPAQPEQYLWIGTSGGLNKFDYRAGTFEHITEQDGLPNEVVYGILPDGAGNLWLSTNKGLSRFNPERMTFRNFDVKDGLQSNEFNTGAYFRSDSGELFFGGIQGLNYFYPDDIYDNPHQPPVVLTGIKLGAHPISYKTDRGLLDAAVSEVDHITFSHRDDVISFEFAALDFSSPEKNEYAYKLEGFNEEWIQSGNLASATYTNLPHGEYTFRVKGSNNDGIWNEEGLALAVIVTPPWWHTWWAYGLYLIVFVSVLYSLRRYELNRFNLKNELEIEKIQTGTLRNLDQLKSQFFANISHEFRTPLTLILGQTETLLQAEEDRKKKEKLLSVNTNAERLLGLINQLLELSKLEAGKMELQTSQHNIVSFLKNIFFSFESLADANQIQLNFYSSRPVINMDFDDQKMEQVFLNLFSNAFKFTESGGRIDLSIDLPVSGLIEIRMKDTGMGIPEEQLPHIFDRFYQADQTVTRKHEGTGIGLALARELIELHQGSISAFSEIGVGTEFVIQFPLVDSDVQNQEEKELSVQASSTAKEEYPALPDFGSILSENEEIVLIVEDNAEVRSFIREQLEDDYKIMEAANGREGVEVSQASIPDLIITDLMMPEMDGYRFSEKIRNNEKTSHIPVIMLTARAGLDAKIEGLEVGIDAFLTKPYHTRELKTRVKTLIEQRKNLRKQYSKATYFKPSAIAESKVDQAFLKKAIDVINEHLQDEEYRVEHLAYSLNMSVSQLNRKLNALVEQPAGTFIRSIRLQRSTELLNQTDKTIAEVCFEVGFNDQAYFSRAFKKQYGKSPSAFRKLSI</sequence>
<dbReference type="Pfam" id="PF00512">
    <property type="entry name" value="HisKA"/>
    <property type="match status" value="1"/>
</dbReference>
<dbReference type="Proteomes" id="UP000473278">
    <property type="component" value="Unassembled WGS sequence"/>
</dbReference>
<dbReference type="InterPro" id="IPR036890">
    <property type="entry name" value="HATPase_C_sf"/>
</dbReference>
<reference evidence="17 18" key="1">
    <citation type="submission" date="2020-02" db="EMBL/GenBank/DDBJ databases">
        <title>Balneolaceae bacterium YR4-1, complete genome.</title>
        <authorList>
            <person name="Li Y."/>
            <person name="Wu S."/>
        </authorList>
    </citation>
    <scope>NUCLEOTIDE SEQUENCE [LARGE SCALE GENOMIC DNA]</scope>
    <source>
        <strain evidence="17 18">YR4-1</strain>
    </source>
</reference>
<dbReference type="InterPro" id="IPR011006">
    <property type="entry name" value="CheY-like_superfamily"/>
</dbReference>
<dbReference type="SMART" id="SM00388">
    <property type="entry name" value="HisKA"/>
    <property type="match status" value="1"/>
</dbReference>
<dbReference type="InterPro" id="IPR003594">
    <property type="entry name" value="HATPase_dom"/>
</dbReference>
<dbReference type="EMBL" id="JAALLT010000004">
    <property type="protein sequence ID" value="NGP77837.1"/>
    <property type="molecule type" value="Genomic_DNA"/>
</dbReference>
<dbReference type="InterPro" id="IPR018060">
    <property type="entry name" value="HTH_AraC"/>
</dbReference>
<evidence type="ECO:0000256" key="1">
    <source>
        <dbReference type="ARBA" id="ARBA00000085"/>
    </source>
</evidence>
<dbReference type="SUPFAM" id="SSF52172">
    <property type="entry name" value="CheY-like"/>
    <property type="match status" value="1"/>
</dbReference>
<feature type="domain" description="Response regulatory" evidence="16">
    <location>
        <begin position="1119"/>
        <end position="1234"/>
    </location>
</feature>
<organism evidence="17 18">
    <name type="scientific">Halalkalibaculum roseum</name>
    <dbReference type="NCBI Taxonomy" id="2709311"/>
    <lineage>
        <taxon>Bacteria</taxon>
        <taxon>Pseudomonadati</taxon>
        <taxon>Balneolota</taxon>
        <taxon>Balneolia</taxon>
        <taxon>Balneolales</taxon>
        <taxon>Balneolaceae</taxon>
        <taxon>Halalkalibaculum</taxon>
    </lineage>
</organism>
<dbReference type="Pfam" id="PF12833">
    <property type="entry name" value="HTH_18"/>
    <property type="match status" value="1"/>
</dbReference>
<evidence type="ECO:0000256" key="5">
    <source>
        <dbReference type="ARBA" id="ARBA00022741"/>
    </source>
</evidence>
<feature type="chain" id="PRO_5026989622" description="histidine kinase" evidence="13">
    <location>
        <begin position="22"/>
        <end position="1367"/>
    </location>
</feature>
<dbReference type="SUPFAM" id="SSF63829">
    <property type="entry name" value="Calcium-dependent phosphotriesterase"/>
    <property type="match status" value="3"/>
</dbReference>
<dbReference type="PROSITE" id="PS01124">
    <property type="entry name" value="HTH_ARAC_FAMILY_2"/>
    <property type="match status" value="1"/>
</dbReference>
<dbReference type="PRINTS" id="PR00344">
    <property type="entry name" value="BCTRLSENSOR"/>
</dbReference>
<dbReference type="GO" id="GO:0043565">
    <property type="term" value="F:sequence-specific DNA binding"/>
    <property type="evidence" value="ECO:0007669"/>
    <property type="project" value="InterPro"/>
</dbReference>
<dbReference type="SMART" id="SM00448">
    <property type="entry name" value="REC"/>
    <property type="match status" value="1"/>
</dbReference>
<dbReference type="SUPFAM" id="SSF55874">
    <property type="entry name" value="ATPase domain of HSP90 chaperone/DNA topoisomerase II/histidine kinase"/>
    <property type="match status" value="1"/>
</dbReference>
<keyword evidence="5" id="KW-0547">Nucleotide-binding</keyword>
<evidence type="ECO:0000313" key="18">
    <source>
        <dbReference type="Proteomes" id="UP000473278"/>
    </source>
</evidence>
<name>A0A6M1T4W7_9BACT</name>
<dbReference type="RefSeq" id="WP_165143534.1">
    <property type="nucleotide sequence ID" value="NZ_JAALLT010000004.1"/>
</dbReference>
<evidence type="ECO:0000256" key="6">
    <source>
        <dbReference type="ARBA" id="ARBA00022777"/>
    </source>
</evidence>
<dbReference type="Gene3D" id="1.10.287.130">
    <property type="match status" value="1"/>
</dbReference>
<dbReference type="GO" id="GO:0003700">
    <property type="term" value="F:DNA-binding transcription factor activity"/>
    <property type="evidence" value="ECO:0007669"/>
    <property type="project" value="InterPro"/>
</dbReference>
<dbReference type="FunFam" id="1.10.287.130:FF:000045">
    <property type="entry name" value="Two-component system sensor histidine kinase/response regulator"/>
    <property type="match status" value="1"/>
</dbReference>
<proteinExistence type="predicted"/>
<dbReference type="InterPro" id="IPR005467">
    <property type="entry name" value="His_kinase_dom"/>
</dbReference>
<dbReference type="Gene3D" id="2.60.40.10">
    <property type="entry name" value="Immunoglobulins"/>
    <property type="match status" value="1"/>
</dbReference>
<keyword evidence="13" id="KW-0732">Signal</keyword>
<dbReference type="SUPFAM" id="SSF46689">
    <property type="entry name" value="Homeodomain-like"/>
    <property type="match status" value="1"/>
</dbReference>
<dbReference type="InterPro" id="IPR036097">
    <property type="entry name" value="HisK_dim/P_sf"/>
</dbReference>
<evidence type="ECO:0000256" key="11">
    <source>
        <dbReference type="ARBA" id="ARBA00023163"/>
    </source>
</evidence>
<comment type="caution">
    <text evidence="17">The sequence shown here is derived from an EMBL/GenBank/DDBJ whole genome shotgun (WGS) entry which is preliminary data.</text>
</comment>
<accession>A0A6M1T4W7</accession>
<keyword evidence="7" id="KW-0067">ATP-binding</keyword>
<dbReference type="Pfam" id="PF00072">
    <property type="entry name" value="Response_reg"/>
    <property type="match status" value="1"/>
</dbReference>
<dbReference type="SMART" id="SM00342">
    <property type="entry name" value="HTH_ARAC"/>
    <property type="match status" value="1"/>
</dbReference>
<dbReference type="FunFam" id="2.60.40.10:FF:000791">
    <property type="entry name" value="Two-component system sensor histidine kinase/response regulator"/>
    <property type="match status" value="1"/>
</dbReference>
<evidence type="ECO:0000256" key="9">
    <source>
        <dbReference type="ARBA" id="ARBA00023015"/>
    </source>
</evidence>
<keyword evidence="10" id="KW-0238">DNA-binding</keyword>
<evidence type="ECO:0000256" key="13">
    <source>
        <dbReference type="SAM" id="SignalP"/>
    </source>
</evidence>
<evidence type="ECO:0000256" key="4">
    <source>
        <dbReference type="ARBA" id="ARBA00022679"/>
    </source>
</evidence>
<keyword evidence="8" id="KW-0902">Two-component regulatory system</keyword>
<keyword evidence="6" id="KW-0418">Kinase</keyword>
<keyword evidence="18" id="KW-1185">Reference proteome</keyword>
<dbReference type="PANTHER" id="PTHR43547">
    <property type="entry name" value="TWO-COMPONENT HISTIDINE KINASE"/>
    <property type="match status" value="1"/>
</dbReference>
<dbReference type="InterPro" id="IPR018062">
    <property type="entry name" value="HTH_AraC-typ_CS"/>
</dbReference>
<comment type="catalytic activity">
    <reaction evidence="1">
        <text>ATP + protein L-histidine = ADP + protein N-phospho-L-histidine.</text>
        <dbReference type="EC" id="2.7.13.3"/>
    </reaction>
</comment>
<evidence type="ECO:0000259" key="14">
    <source>
        <dbReference type="PROSITE" id="PS01124"/>
    </source>
</evidence>
<feature type="signal peptide" evidence="13">
    <location>
        <begin position="1"/>
        <end position="21"/>
    </location>
</feature>
<dbReference type="InterPro" id="IPR011110">
    <property type="entry name" value="Reg_prop"/>
</dbReference>
<keyword evidence="9" id="KW-0805">Transcription regulation</keyword>
<dbReference type="FunFam" id="3.30.565.10:FF:000037">
    <property type="entry name" value="Hybrid sensor histidine kinase/response regulator"/>
    <property type="match status" value="1"/>
</dbReference>
<dbReference type="CDD" id="cd00082">
    <property type="entry name" value="HisKA"/>
    <property type="match status" value="1"/>
</dbReference>
<dbReference type="InterPro" id="IPR001789">
    <property type="entry name" value="Sig_transdc_resp-reg_receiver"/>
</dbReference>
<dbReference type="InterPro" id="IPR015943">
    <property type="entry name" value="WD40/YVTN_repeat-like_dom_sf"/>
</dbReference>
<dbReference type="PROSITE" id="PS50110">
    <property type="entry name" value="RESPONSE_REGULATORY"/>
    <property type="match status" value="1"/>
</dbReference>
<gene>
    <name evidence="17" type="ORF">G3570_14410</name>
</gene>
<dbReference type="Gene3D" id="1.10.10.60">
    <property type="entry name" value="Homeodomain-like"/>
    <property type="match status" value="1"/>
</dbReference>
<evidence type="ECO:0000259" key="16">
    <source>
        <dbReference type="PROSITE" id="PS50110"/>
    </source>
</evidence>